<dbReference type="VEuPathDB" id="FungiDB:PODANS_3_4545"/>
<protein>
    <submittedName>
        <fullName evidence="2">Podospora anserina S mat+ genomic DNA chromosome 3, supercontig 2</fullName>
    </submittedName>
</protein>
<name>B2AZI5_PODAN</name>
<dbReference type="EMBL" id="CU638743">
    <property type="protein sequence ID" value="CAP70373.1"/>
    <property type="molecule type" value="Genomic_DNA"/>
</dbReference>
<dbReference type="KEGG" id="pan:PODANSg6276"/>
<evidence type="ECO:0000256" key="1">
    <source>
        <dbReference type="SAM" id="MobiDB-lite"/>
    </source>
</evidence>
<gene>
    <name evidence="2" type="ORF">PODANS_3_4545</name>
</gene>
<reference evidence="2" key="2">
    <citation type="submission" date="2008-07" db="EMBL/GenBank/DDBJ databases">
        <authorList>
            <person name="Genoscope - CEA"/>
        </authorList>
    </citation>
    <scope>NUCLEOTIDE SEQUENCE</scope>
    <source>
        <strain evidence="2">S mat+</strain>
    </source>
</reference>
<dbReference type="HOGENOM" id="CLU_655728_0_0_1"/>
<evidence type="ECO:0000313" key="2">
    <source>
        <dbReference type="EMBL" id="CAP70373.1"/>
    </source>
</evidence>
<feature type="region of interest" description="Disordered" evidence="1">
    <location>
        <begin position="104"/>
        <end position="192"/>
    </location>
</feature>
<dbReference type="AlphaFoldDB" id="B2AZI5"/>
<dbReference type="RefSeq" id="XP_001909241.1">
    <property type="nucleotide sequence ID" value="XM_001909206.1"/>
</dbReference>
<feature type="compositionally biased region" description="Basic residues" evidence="1">
    <location>
        <begin position="111"/>
        <end position="120"/>
    </location>
</feature>
<reference evidence="2" key="1">
    <citation type="journal article" date="2008" name="Genome Biol.">
        <title>The genome sequence of the model ascomycete fungus Podospora anserina.</title>
        <authorList>
            <person name="Espagne E."/>
            <person name="Lespinet O."/>
            <person name="Malagnac F."/>
            <person name="Da Silva C."/>
            <person name="Jaillon O."/>
            <person name="Porcel B.M."/>
            <person name="Couloux A."/>
            <person name="Aury J.-M."/>
            <person name="Segurens B."/>
            <person name="Poulain J."/>
            <person name="Anthouard V."/>
            <person name="Grossetete S."/>
            <person name="Khalili H."/>
            <person name="Coppin E."/>
            <person name="Dequard-Chablat M."/>
            <person name="Picard M."/>
            <person name="Contamine V."/>
            <person name="Arnaise S."/>
            <person name="Bourdais A."/>
            <person name="Berteaux-Lecellier V."/>
            <person name="Gautheret D."/>
            <person name="de Vries R.P."/>
            <person name="Battaglia E."/>
            <person name="Coutinho P.M."/>
            <person name="Danchin E.G.J."/>
            <person name="Henrissat B."/>
            <person name="El Khoury R."/>
            <person name="Sainsard-Chanet A."/>
            <person name="Boivin A."/>
            <person name="Pinan-Lucarre B."/>
            <person name="Sellem C.H."/>
            <person name="Debuchy R."/>
            <person name="Wincker P."/>
            <person name="Weissenbach J."/>
            <person name="Silar P."/>
        </authorList>
    </citation>
    <scope>NUCLEOTIDE SEQUENCE [LARGE SCALE GENOMIC DNA]</scope>
    <source>
        <strain evidence="2">S mat+</strain>
    </source>
</reference>
<feature type="compositionally biased region" description="Polar residues" evidence="1">
    <location>
        <begin position="143"/>
        <end position="162"/>
    </location>
</feature>
<feature type="compositionally biased region" description="Low complexity" evidence="1">
    <location>
        <begin position="123"/>
        <end position="132"/>
    </location>
</feature>
<sequence length="419" mass="46876">MMSIEGTGPSLISICFLRPRCYGDLCSYLEQLTISPTSCSPTCSRAFPFLTVRDEMAPKNVSVTRRSDPLSSELKSFARPRPIHLARLSTQMLQSLHITYPWLSRTPTKPSPRHQTRLHTHQTSTTMDSPTRTRTRRRSNTSAHPPTTATDISLATATNSLRITPSAPPPNIPPNNPQPTTAPPDSPATTAATTAAIRAGISPGGHIPGSTPSLIHHYRNIPMHTPARGVFPISLTSWQQYPPPPLSNYDTPNYPFWNPAQPKPREEAPSLGPELERSIGERERQTGQFGAEQYRMREEILAMEERIRGKQQALEQVRRNKMELRFDRTKDNQGVAVEMEHLVFVERELLGELEVLGREREGMGRRGREVPQGWLKGRIRGTRGIRWDWNREADTLACTSGGFGGLGGFLLYSCILEAF</sequence>
<accession>B2AZI5</accession>
<proteinExistence type="predicted"/>
<feature type="compositionally biased region" description="Pro residues" evidence="1">
    <location>
        <begin position="166"/>
        <end position="186"/>
    </location>
</feature>
<dbReference type="GeneID" id="6193603"/>
<organism evidence="2">
    <name type="scientific">Podospora anserina (strain S / ATCC MYA-4624 / DSM 980 / FGSC 10383)</name>
    <name type="common">Pleurage anserina</name>
    <dbReference type="NCBI Taxonomy" id="515849"/>
    <lineage>
        <taxon>Eukaryota</taxon>
        <taxon>Fungi</taxon>
        <taxon>Dikarya</taxon>
        <taxon>Ascomycota</taxon>
        <taxon>Pezizomycotina</taxon>
        <taxon>Sordariomycetes</taxon>
        <taxon>Sordariomycetidae</taxon>
        <taxon>Sordariales</taxon>
        <taxon>Podosporaceae</taxon>
        <taxon>Podospora</taxon>
        <taxon>Podospora anserina</taxon>
    </lineage>
</organism>
<dbReference type="OrthoDB" id="10640411at2759"/>